<evidence type="ECO:0000256" key="2">
    <source>
        <dbReference type="SAM" id="MobiDB-lite"/>
    </source>
</evidence>
<protein>
    <submittedName>
        <fullName evidence="4">E3 ubiquitin-ligase Zswim2</fullName>
    </submittedName>
</protein>
<name>A0A3M7M6X4_9PLEO</name>
<dbReference type="Gene3D" id="3.30.40.10">
    <property type="entry name" value="Zinc/RING finger domain, C3HC4 (zinc finger)"/>
    <property type="match status" value="1"/>
</dbReference>
<organism evidence="4 5">
    <name type="scientific">Pyrenophora seminiperda CCB06</name>
    <dbReference type="NCBI Taxonomy" id="1302712"/>
    <lineage>
        <taxon>Eukaryota</taxon>
        <taxon>Fungi</taxon>
        <taxon>Dikarya</taxon>
        <taxon>Ascomycota</taxon>
        <taxon>Pezizomycotina</taxon>
        <taxon>Dothideomycetes</taxon>
        <taxon>Pleosporomycetidae</taxon>
        <taxon>Pleosporales</taxon>
        <taxon>Pleosporineae</taxon>
        <taxon>Pleosporaceae</taxon>
        <taxon>Pyrenophora</taxon>
    </lineage>
</organism>
<evidence type="ECO:0000313" key="4">
    <source>
        <dbReference type="EMBL" id="RMZ70247.1"/>
    </source>
</evidence>
<dbReference type="PROSITE" id="PS50089">
    <property type="entry name" value="ZF_RING_2"/>
    <property type="match status" value="1"/>
</dbReference>
<feature type="region of interest" description="Disordered" evidence="2">
    <location>
        <begin position="37"/>
        <end position="56"/>
    </location>
</feature>
<dbReference type="GO" id="GO:0008270">
    <property type="term" value="F:zinc ion binding"/>
    <property type="evidence" value="ECO:0007669"/>
    <property type="project" value="UniProtKB-KW"/>
</dbReference>
<keyword evidence="1" id="KW-0863">Zinc-finger</keyword>
<dbReference type="InterPro" id="IPR013083">
    <property type="entry name" value="Znf_RING/FYVE/PHD"/>
</dbReference>
<dbReference type="SUPFAM" id="SSF57850">
    <property type="entry name" value="RING/U-box"/>
    <property type="match status" value="1"/>
</dbReference>
<gene>
    <name evidence="4" type="ORF">GMOD_00000315</name>
</gene>
<dbReference type="Proteomes" id="UP000265663">
    <property type="component" value="Unassembled WGS sequence"/>
</dbReference>
<evidence type="ECO:0000256" key="1">
    <source>
        <dbReference type="PROSITE-ProRule" id="PRU00175"/>
    </source>
</evidence>
<keyword evidence="1" id="KW-0862">Zinc</keyword>
<evidence type="ECO:0000259" key="3">
    <source>
        <dbReference type="PROSITE" id="PS50089"/>
    </source>
</evidence>
<proteinExistence type="predicted"/>
<accession>A0A3M7M6X4</accession>
<dbReference type="GO" id="GO:0061630">
    <property type="term" value="F:ubiquitin protein ligase activity"/>
    <property type="evidence" value="ECO:0007669"/>
    <property type="project" value="InterPro"/>
</dbReference>
<dbReference type="GO" id="GO:0016874">
    <property type="term" value="F:ligase activity"/>
    <property type="evidence" value="ECO:0007669"/>
    <property type="project" value="UniProtKB-KW"/>
</dbReference>
<keyword evidence="5" id="KW-1185">Reference proteome</keyword>
<dbReference type="InterPro" id="IPR001841">
    <property type="entry name" value="Znf_RING"/>
</dbReference>
<dbReference type="PANTHER" id="PTHR21540">
    <property type="entry name" value="RING FINGER AND SWIM DOMAIN-CONTAINING PROTEIN 2"/>
    <property type="match status" value="1"/>
</dbReference>
<keyword evidence="1" id="KW-0479">Metal-binding</keyword>
<dbReference type="EMBL" id="KE747824">
    <property type="protein sequence ID" value="RMZ70247.1"/>
    <property type="molecule type" value="Genomic_DNA"/>
</dbReference>
<dbReference type="InterPro" id="IPR039903">
    <property type="entry name" value="Zswim2"/>
</dbReference>
<dbReference type="OrthoDB" id="2122982at2759"/>
<dbReference type="AlphaFoldDB" id="A0A3M7M6X4"/>
<evidence type="ECO:0000313" key="5">
    <source>
        <dbReference type="Proteomes" id="UP000265663"/>
    </source>
</evidence>
<keyword evidence="4" id="KW-0436">Ligase</keyword>
<sequence>MFQVIQQVINYERFKLKHYRGNLDDFVTSPNDDHLQVSRYDQEAGPNKKHRKPVSPTDNCCVCAEVMDPTTKDISFCSKCGQNIHEACIEAWKRSCGHTLHKEIPGTCPLCRTSWKNDPLLKRMTVEKELDAEAVQAYLDWLYTSCLPIAPSLSRKTDEFNLVMLKLWAVANAVEDETFKSIVMTTYFKDAKVSFGAESVKWAFVERKSDAQIREFVLDVSLVYITPGWFTKQGKDWPDEFLRALADAAMVGWQERKSFAELKEIWMQKLGKEGVSEDEEDWITKKKRQASADTAATCLDRPISGVERQLATPQHSGEK</sequence>
<feature type="domain" description="RING-type" evidence="3">
    <location>
        <begin position="60"/>
        <end position="112"/>
    </location>
</feature>
<reference evidence="4 5" key="1">
    <citation type="journal article" date="2014" name="PLoS ONE">
        <title>De novo Genome Assembly of the Fungal Plant Pathogen Pyrenophora semeniperda.</title>
        <authorList>
            <person name="Soliai M.M."/>
            <person name="Meyer S.E."/>
            <person name="Udall J.A."/>
            <person name="Elzinga D.E."/>
            <person name="Hermansen R.A."/>
            <person name="Bodily P.M."/>
            <person name="Hart A.A."/>
            <person name="Coleman C.E."/>
        </authorList>
    </citation>
    <scope>NUCLEOTIDE SEQUENCE [LARGE SCALE GENOMIC DNA]</scope>
    <source>
        <strain evidence="4 5">CCB06</strain>
        <tissue evidence="4">Mycelium</tissue>
    </source>
</reference>
<dbReference type="PANTHER" id="PTHR21540:SF0">
    <property type="entry name" value="PHD FAMILY PROTEIN"/>
    <property type="match status" value="1"/>
</dbReference>